<feature type="compositionally biased region" description="Acidic residues" evidence="8">
    <location>
        <begin position="626"/>
        <end position="643"/>
    </location>
</feature>
<dbReference type="InterPro" id="IPR001650">
    <property type="entry name" value="Helicase_C-like"/>
</dbReference>
<evidence type="ECO:0000256" key="4">
    <source>
        <dbReference type="ARBA" id="ARBA00022840"/>
    </source>
</evidence>
<proteinExistence type="inferred from homology"/>
<evidence type="ECO:0000256" key="3">
    <source>
        <dbReference type="ARBA" id="ARBA00022806"/>
    </source>
</evidence>
<dbReference type="CDD" id="cd00268">
    <property type="entry name" value="DEADc"/>
    <property type="match status" value="1"/>
</dbReference>
<evidence type="ECO:0000256" key="2">
    <source>
        <dbReference type="ARBA" id="ARBA00022801"/>
    </source>
</evidence>
<keyword evidence="3 6" id="KW-0347">Helicase</keyword>
<dbReference type="InterPro" id="IPR027417">
    <property type="entry name" value="P-loop_NTPase"/>
</dbReference>
<dbReference type="Pfam" id="PF00270">
    <property type="entry name" value="DEAD"/>
    <property type="match status" value="1"/>
</dbReference>
<feature type="compositionally biased region" description="Basic and acidic residues" evidence="8">
    <location>
        <begin position="710"/>
        <end position="747"/>
    </location>
</feature>
<feature type="compositionally biased region" description="Basic residues" evidence="8">
    <location>
        <begin position="748"/>
        <end position="768"/>
    </location>
</feature>
<feature type="domain" description="Helicase C-terminal" evidence="10">
    <location>
        <begin position="224"/>
        <end position="404"/>
    </location>
</feature>
<keyword evidence="1 6" id="KW-0547">Nucleotide-binding</keyword>
<evidence type="ECO:0000259" key="10">
    <source>
        <dbReference type="PROSITE" id="PS51194"/>
    </source>
</evidence>
<dbReference type="Pfam" id="PF00271">
    <property type="entry name" value="Helicase_C"/>
    <property type="match status" value="1"/>
</dbReference>
<dbReference type="GO" id="GO:0003724">
    <property type="term" value="F:RNA helicase activity"/>
    <property type="evidence" value="ECO:0007669"/>
    <property type="project" value="UniProtKB-EC"/>
</dbReference>
<dbReference type="InterPro" id="IPR044742">
    <property type="entry name" value="DEAD/DEAH_RhlB"/>
</dbReference>
<dbReference type="EMBL" id="JARBJD010000022">
    <property type="protein sequence ID" value="KAK2960518.1"/>
    <property type="molecule type" value="Genomic_DNA"/>
</dbReference>
<feature type="domain" description="Helicase ATP-binding" evidence="9">
    <location>
        <begin position="34"/>
        <end position="216"/>
    </location>
</feature>
<feature type="compositionally biased region" description="Basic residues" evidence="8">
    <location>
        <begin position="651"/>
        <end position="663"/>
    </location>
</feature>
<comment type="catalytic activity">
    <reaction evidence="7">
        <text>ATP + H2O = ADP + phosphate + H(+)</text>
        <dbReference type="Rhea" id="RHEA:13065"/>
        <dbReference type="ChEBI" id="CHEBI:15377"/>
        <dbReference type="ChEBI" id="CHEBI:15378"/>
        <dbReference type="ChEBI" id="CHEBI:30616"/>
        <dbReference type="ChEBI" id="CHEBI:43474"/>
        <dbReference type="ChEBI" id="CHEBI:456216"/>
        <dbReference type="EC" id="3.6.4.13"/>
    </reaction>
</comment>
<dbReference type="Proteomes" id="UP001281761">
    <property type="component" value="Unassembled WGS sequence"/>
</dbReference>
<name>A0ABQ9Y9Z5_9EUKA</name>
<dbReference type="EC" id="3.6.4.13" evidence="7"/>
<dbReference type="GO" id="GO:0016787">
    <property type="term" value="F:hydrolase activity"/>
    <property type="evidence" value="ECO:0007669"/>
    <property type="project" value="UniProtKB-KW"/>
</dbReference>
<evidence type="ECO:0000256" key="6">
    <source>
        <dbReference type="RuleBase" id="RU000492"/>
    </source>
</evidence>
<dbReference type="InterPro" id="IPR014001">
    <property type="entry name" value="Helicase_ATP-bd"/>
</dbReference>
<comment type="caution">
    <text evidence="11">The sequence shown here is derived from an EMBL/GenBank/DDBJ whole genome shotgun (WGS) entry which is preliminary data.</text>
</comment>
<comment type="domain">
    <text evidence="7">The Q motif is unique to and characteristic of the DEAD box family of RNA helicases and controls ATP binding and hydrolysis.</text>
</comment>
<comment type="function">
    <text evidence="7">RNA helicase.</text>
</comment>
<reference evidence="11 12" key="1">
    <citation type="journal article" date="2022" name="bioRxiv">
        <title>Genomics of Preaxostyla Flagellates Illuminates Evolutionary Transitions and the Path Towards Mitochondrial Loss.</title>
        <authorList>
            <person name="Novak L.V.F."/>
            <person name="Treitli S.C."/>
            <person name="Pyrih J."/>
            <person name="Halakuc P."/>
            <person name="Pipaliya S.V."/>
            <person name="Vacek V."/>
            <person name="Brzon O."/>
            <person name="Soukal P."/>
            <person name="Eme L."/>
            <person name="Dacks J.B."/>
            <person name="Karnkowska A."/>
            <person name="Elias M."/>
            <person name="Hampl V."/>
        </authorList>
    </citation>
    <scope>NUCLEOTIDE SEQUENCE [LARGE SCALE GENOMIC DNA]</scope>
    <source>
        <strain evidence="11">NAU3</strain>
        <tissue evidence="11">Gut</tissue>
    </source>
</reference>
<dbReference type="SMART" id="SM00487">
    <property type="entry name" value="DEXDc"/>
    <property type="match status" value="1"/>
</dbReference>
<dbReference type="SMART" id="SM00490">
    <property type="entry name" value="HELICc"/>
    <property type="match status" value="1"/>
</dbReference>
<protein>
    <recommendedName>
        <fullName evidence="7">ATP-dependent RNA helicase</fullName>
        <ecNumber evidence="7">3.6.4.13</ecNumber>
    </recommendedName>
</protein>
<dbReference type="SMART" id="SM01178">
    <property type="entry name" value="DUF4217"/>
    <property type="match status" value="1"/>
</dbReference>
<evidence type="ECO:0000256" key="1">
    <source>
        <dbReference type="ARBA" id="ARBA00022741"/>
    </source>
</evidence>
<feature type="region of interest" description="Disordered" evidence="8">
    <location>
        <begin position="608"/>
        <end position="786"/>
    </location>
</feature>
<dbReference type="SUPFAM" id="SSF52540">
    <property type="entry name" value="P-loop containing nucleoside triphosphate hydrolases"/>
    <property type="match status" value="1"/>
</dbReference>
<feature type="compositionally biased region" description="Basic and acidic residues" evidence="8">
    <location>
        <begin position="555"/>
        <end position="576"/>
    </location>
</feature>
<evidence type="ECO:0000256" key="8">
    <source>
        <dbReference type="SAM" id="MobiDB-lite"/>
    </source>
</evidence>
<accession>A0ABQ9Y9Z5</accession>
<organism evidence="11 12">
    <name type="scientific">Blattamonas nauphoetae</name>
    <dbReference type="NCBI Taxonomy" id="2049346"/>
    <lineage>
        <taxon>Eukaryota</taxon>
        <taxon>Metamonada</taxon>
        <taxon>Preaxostyla</taxon>
        <taxon>Oxymonadida</taxon>
        <taxon>Blattamonas</taxon>
    </lineage>
</organism>
<dbReference type="CDD" id="cd18787">
    <property type="entry name" value="SF2_C_DEAD"/>
    <property type="match status" value="1"/>
</dbReference>
<keyword evidence="5 7" id="KW-0694">RNA-binding</keyword>
<feature type="region of interest" description="Disordered" evidence="8">
    <location>
        <begin position="555"/>
        <end position="591"/>
    </location>
</feature>
<dbReference type="PROSITE" id="PS00039">
    <property type="entry name" value="DEAD_ATP_HELICASE"/>
    <property type="match status" value="1"/>
</dbReference>
<dbReference type="InterPro" id="IPR011545">
    <property type="entry name" value="DEAD/DEAH_box_helicase_dom"/>
</dbReference>
<keyword evidence="2 6" id="KW-0378">Hydrolase</keyword>
<dbReference type="Gene3D" id="3.40.50.300">
    <property type="entry name" value="P-loop containing nucleotide triphosphate hydrolases"/>
    <property type="match status" value="2"/>
</dbReference>
<feature type="compositionally biased region" description="Acidic residues" evidence="8">
    <location>
        <begin position="686"/>
        <end position="709"/>
    </location>
</feature>
<sequence length="786" mass="89709">MSTFLPDFPLSEPVRKTLASRGFVSSKPVQTAVIPILLEGHDVVVEAMTGSGKTLCYSIPLIERLINTEPQNGMIRAIILLPTRMLVEQVVKEFKLFQKHAKHLFSVFQATGGDENAQGICNELKRILIPSEPQMIVIGTIGCMLKIVHSSISMSSVDYLVLDEADNLMKTQSFDDTKEILSHIPAKKRTTALFSATMGTNVTDLIDAGLKKYFKIRVSNKGAILQNELVDTDLIKKKSSSDFSGQKYELPTVEVPKSSLFPSVFSTILKSSPELDSDPFSGVNFLAIHGGTAPKKQSKILSAFNSSKPTDPIHKLTVLFTTDLCARGVDFTDCGWIIQFDAPQSPDTFVHRIGRSGRMEKEGKSIVLLSKEEDSYVYFMQLKALTLREWHGFDPTTSPIPRLSPLDLLAVEAAARTKQNQSNVHSELFELLGAQVDCPYLSVDGEVLVDLVVPFAAKSSISALELFSAPDLVTALIRRAQLKDRKLFDLAQRAFVSFVRGVKVLDWVGVMTMFALLKFPRMPELKHIKEGRFRPLPLDFKTKWIQYEEADREKERRRDLKKNKFDRPIQKPKAGEKPSIQKGKRVKKQGHVFDLQDEAEIEEDYKKLKKGSRGGRNKKKKRNFDDSDDSDDLMSDLDSDLSSDDSSHDDRKKRKVDKKKGKKKMEMEEENEEPQFEDSDKMILDDSSDSDQPPPEEESVADEIIDSEEERLRKQEEDSIPWKDREALKKYWKQESLYDRRKREKKQERKKKIDRTKKETHQKRKNWQAKRSQMFDPVTHKRRNRH</sequence>
<evidence type="ECO:0000256" key="7">
    <source>
        <dbReference type="RuleBase" id="RU365068"/>
    </source>
</evidence>
<keyword evidence="4 6" id="KW-0067">ATP-binding</keyword>
<evidence type="ECO:0000313" key="12">
    <source>
        <dbReference type="Proteomes" id="UP001281761"/>
    </source>
</evidence>
<evidence type="ECO:0000313" key="11">
    <source>
        <dbReference type="EMBL" id="KAK2960518.1"/>
    </source>
</evidence>
<gene>
    <name evidence="11" type="ORF">BLNAU_4416</name>
</gene>
<feature type="compositionally biased region" description="Basic residues" evidence="8">
    <location>
        <begin position="608"/>
        <end position="622"/>
    </location>
</feature>
<feature type="compositionally biased region" description="Acidic residues" evidence="8">
    <location>
        <begin position="667"/>
        <end position="677"/>
    </location>
</feature>
<dbReference type="PANTHER" id="PTHR24031">
    <property type="entry name" value="RNA HELICASE"/>
    <property type="match status" value="1"/>
</dbReference>
<evidence type="ECO:0000256" key="5">
    <source>
        <dbReference type="ARBA" id="ARBA00022884"/>
    </source>
</evidence>
<keyword evidence="12" id="KW-1185">Reference proteome</keyword>
<dbReference type="PROSITE" id="PS51192">
    <property type="entry name" value="HELICASE_ATP_BIND_1"/>
    <property type="match status" value="1"/>
</dbReference>
<evidence type="ECO:0000259" key="9">
    <source>
        <dbReference type="PROSITE" id="PS51192"/>
    </source>
</evidence>
<dbReference type="PROSITE" id="PS51194">
    <property type="entry name" value="HELICASE_CTER"/>
    <property type="match status" value="1"/>
</dbReference>
<dbReference type="InterPro" id="IPR000629">
    <property type="entry name" value="RNA-helicase_DEAD-box_CS"/>
</dbReference>
<comment type="similarity">
    <text evidence="6">Belongs to the DEAD box helicase family.</text>
</comment>
<dbReference type="InterPro" id="IPR025313">
    <property type="entry name" value="SPB4-like_CTE"/>
</dbReference>